<organism evidence="4 5">
    <name type="scientific">Rubroshorea leprosula</name>
    <dbReference type="NCBI Taxonomy" id="152421"/>
    <lineage>
        <taxon>Eukaryota</taxon>
        <taxon>Viridiplantae</taxon>
        <taxon>Streptophyta</taxon>
        <taxon>Embryophyta</taxon>
        <taxon>Tracheophyta</taxon>
        <taxon>Spermatophyta</taxon>
        <taxon>Magnoliopsida</taxon>
        <taxon>eudicotyledons</taxon>
        <taxon>Gunneridae</taxon>
        <taxon>Pentapetalae</taxon>
        <taxon>rosids</taxon>
        <taxon>malvids</taxon>
        <taxon>Malvales</taxon>
        <taxon>Dipterocarpaceae</taxon>
        <taxon>Rubroshorea</taxon>
    </lineage>
</organism>
<reference evidence="4 5" key="1">
    <citation type="journal article" date="2021" name="Commun. Biol.">
        <title>The genome of Shorea leprosula (Dipterocarpaceae) highlights the ecological relevance of drought in aseasonal tropical rainforests.</title>
        <authorList>
            <person name="Ng K.K.S."/>
            <person name="Kobayashi M.J."/>
            <person name="Fawcett J.A."/>
            <person name="Hatakeyama M."/>
            <person name="Paape T."/>
            <person name="Ng C.H."/>
            <person name="Ang C.C."/>
            <person name="Tnah L.H."/>
            <person name="Lee C.T."/>
            <person name="Nishiyama T."/>
            <person name="Sese J."/>
            <person name="O'Brien M.J."/>
            <person name="Copetti D."/>
            <person name="Mohd Noor M.I."/>
            <person name="Ong R.C."/>
            <person name="Putra M."/>
            <person name="Sireger I.Z."/>
            <person name="Indrioko S."/>
            <person name="Kosugi Y."/>
            <person name="Izuno A."/>
            <person name="Isagi Y."/>
            <person name="Lee S.L."/>
            <person name="Shimizu K.K."/>
        </authorList>
    </citation>
    <scope>NUCLEOTIDE SEQUENCE [LARGE SCALE GENOMIC DNA]</scope>
    <source>
        <strain evidence="4">214</strain>
    </source>
</reference>
<keyword evidence="5" id="KW-1185">Reference proteome</keyword>
<dbReference type="PANTHER" id="PTHR21551">
    <property type="entry name" value="TOPOISOMERASE II-ASSOCIATED PROTEIN PAT1"/>
    <property type="match status" value="1"/>
</dbReference>
<dbReference type="GO" id="GO:0033962">
    <property type="term" value="P:P-body assembly"/>
    <property type="evidence" value="ECO:0007669"/>
    <property type="project" value="TreeGrafter"/>
</dbReference>
<dbReference type="GO" id="GO:0000932">
    <property type="term" value="C:P-body"/>
    <property type="evidence" value="ECO:0007669"/>
    <property type="project" value="UniProtKB-SubCell"/>
</dbReference>
<feature type="compositionally biased region" description="Basic and acidic residues" evidence="3">
    <location>
        <begin position="1"/>
        <end position="23"/>
    </location>
</feature>
<keyword evidence="2" id="KW-0963">Cytoplasm</keyword>
<dbReference type="EMBL" id="BPVZ01000193">
    <property type="protein sequence ID" value="GKV45331.1"/>
    <property type="molecule type" value="Genomic_DNA"/>
</dbReference>
<dbReference type="AlphaFoldDB" id="A0AAV5M6E2"/>
<dbReference type="Proteomes" id="UP001054252">
    <property type="component" value="Unassembled WGS sequence"/>
</dbReference>
<proteinExistence type="predicted"/>
<feature type="region of interest" description="Disordered" evidence="3">
    <location>
        <begin position="1"/>
        <end position="25"/>
    </location>
</feature>
<dbReference type="GO" id="GO:0003723">
    <property type="term" value="F:RNA binding"/>
    <property type="evidence" value="ECO:0007669"/>
    <property type="project" value="TreeGrafter"/>
</dbReference>
<comment type="subcellular location">
    <subcellularLocation>
        <location evidence="1">Cytoplasm</location>
        <location evidence="1">P-body</location>
    </subcellularLocation>
</comment>
<evidence type="ECO:0000256" key="2">
    <source>
        <dbReference type="ARBA" id="ARBA00022490"/>
    </source>
</evidence>
<evidence type="ECO:0000256" key="1">
    <source>
        <dbReference type="ARBA" id="ARBA00004201"/>
    </source>
</evidence>
<name>A0AAV5M6E2_9ROSI</name>
<evidence type="ECO:0000313" key="5">
    <source>
        <dbReference type="Proteomes" id="UP001054252"/>
    </source>
</evidence>
<evidence type="ECO:0000256" key="3">
    <source>
        <dbReference type="SAM" id="MobiDB-lite"/>
    </source>
</evidence>
<dbReference type="GO" id="GO:0000290">
    <property type="term" value="P:deadenylation-dependent decapping of nuclear-transcribed mRNA"/>
    <property type="evidence" value="ECO:0007669"/>
    <property type="project" value="InterPro"/>
</dbReference>
<sequence>MDAFEIEGHIQHNPKAEDLKHSGDNSSEYAVFDASQYAFFGKDFVEEVELGGLEDEEEDLHVAELHEEEFLFEREEGEVSRSLSDVDDLTSSFSKLSNAVSGPKNFGMFGDEGSRENLPMGLQTGLYPSLKLYES</sequence>
<protein>
    <submittedName>
        <fullName evidence="4">Uncharacterized protein</fullName>
    </submittedName>
</protein>
<comment type="caution">
    <text evidence="4">The sequence shown here is derived from an EMBL/GenBank/DDBJ whole genome shotgun (WGS) entry which is preliminary data.</text>
</comment>
<evidence type="ECO:0000313" key="4">
    <source>
        <dbReference type="EMBL" id="GKV45331.1"/>
    </source>
</evidence>
<gene>
    <name evidence="4" type="ORF">SLEP1_g52434</name>
</gene>
<dbReference type="PANTHER" id="PTHR21551:SF0">
    <property type="entry name" value="PROTEIN ASSOCIATED WITH TOPO II RELATED-1, ISOFORM A"/>
    <property type="match status" value="1"/>
</dbReference>
<dbReference type="InterPro" id="IPR039900">
    <property type="entry name" value="Pat1-like"/>
</dbReference>
<accession>A0AAV5M6E2</accession>